<comment type="caution">
    <text evidence="6">The sequence shown here is derived from an EMBL/GenBank/DDBJ whole genome shotgun (WGS) entry which is preliminary data.</text>
</comment>
<evidence type="ECO:0000256" key="2">
    <source>
        <dbReference type="ARBA" id="ARBA00022741"/>
    </source>
</evidence>
<dbReference type="InterPro" id="IPR013815">
    <property type="entry name" value="ATP_grasp_subdomain_1"/>
</dbReference>
<dbReference type="Gene3D" id="3.40.50.20">
    <property type="match status" value="1"/>
</dbReference>
<dbReference type="SUPFAM" id="SSF56059">
    <property type="entry name" value="Glutathione synthetase ATP-binding domain-like"/>
    <property type="match status" value="1"/>
</dbReference>
<protein>
    <submittedName>
        <fullName evidence="6">ATP-grasp domain-containing protein</fullName>
    </submittedName>
</protein>
<evidence type="ECO:0000256" key="4">
    <source>
        <dbReference type="PROSITE-ProRule" id="PRU00409"/>
    </source>
</evidence>
<evidence type="ECO:0000256" key="1">
    <source>
        <dbReference type="ARBA" id="ARBA00022598"/>
    </source>
</evidence>
<evidence type="ECO:0000259" key="5">
    <source>
        <dbReference type="PROSITE" id="PS50975"/>
    </source>
</evidence>
<feature type="domain" description="ATP-grasp" evidence="5">
    <location>
        <begin position="119"/>
        <end position="318"/>
    </location>
</feature>
<dbReference type="PANTHER" id="PTHR43585">
    <property type="entry name" value="FUMIPYRROLE BIOSYNTHESIS PROTEIN C"/>
    <property type="match status" value="1"/>
</dbReference>
<dbReference type="EMBL" id="JAQNDL010000003">
    <property type="protein sequence ID" value="MDC0722597.1"/>
    <property type="molecule type" value="Genomic_DNA"/>
</dbReference>
<evidence type="ECO:0000313" key="7">
    <source>
        <dbReference type="Proteomes" id="UP001221686"/>
    </source>
</evidence>
<reference evidence="6 7" key="1">
    <citation type="submission" date="2022-11" db="EMBL/GenBank/DDBJ databases">
        <title>Minimal conservation of predation-associated metabolite biosynthetic gene clusters underscores biosynthetic potential of Myxococcota including descriptions for ten novel species: Archangium lansinium sp. nov., Myxococcus landrumus sp. nov., Nannocystis bai.</title>
        <authorList>
            <person name="Ahearne A."/>
            <person name="Stevens C."/>
            <person name="Dowd S."/>
        </authorList>
    </citation>
    <scope>NUCLEOTIDE SEQUENCE [LARGE SCALE GENOMIC DNA]</scope>
    <source>
        <strain evidence="6 7">BB15-2</strain>
    </source>
</reference>
<keyword evidence="3 4" id="KW-0067">ATP-binding</keyword>
<gene>
    <name evidence="6" type="ORF">POL25_37260</name>
</gene>
<name>A0ABT5ECM6_9BACT</name>
<dbReference type="PANTHER" id="PTHR43585:SF2">
    <property type="entry name" value="ATP-GRASP ENZYME FSQD"/>
    <property type="match status" value="1"/>
</dbReference>
<dbReference type="InterPro" id="IPR011761">
    <property type="entry name" value="ATP-grasp"/>
</dbReference>
<dbReference type="Gene3D" id="3.30.1490.20">
    <property type="entry name" value="ATP-grasp fold, A domain"/>
    <property type="match status" value="1"/>
</dbReference>
<keyword evidence="1" id="KW-0436">Ligase</keyword>
<organism evidence="6 7">
    <name type="scientific">Nannocystis bainbridge</name>
    <dbReference type="NCBI Taxonomy" id="2995303"/>
    <lineage>
        <taxon>Bacteria</taxon>
        <taxon>Pseudomonadati</taxon>
        <taxon>Myxococcota</taxon>
        <taxon>Polyangia</taxon>
        <taxon>Nannocystales</taxon>
        <taxon>Nannocystaceae</taxon>
        <taxon>Nannocystis</taxon>
    </lineage>
</organism>
<sequence length="413" mass="45599">MPAVIFIAPFNLPATMRFVHAVASLPNVRLGLISQEPLDRIAPEVRRRLAAFERVADALDVGHLEGAVKTVGHRLGGVDRLLGTLEQLQVQLGQLRDRLGIEGMGEEVSRNFRDKARMKDVLQRAGVPCARHRRITSAGEGWAFALDVGYPLILKPPDAAAAKGTFRVTDAETLHHALSALRPSPERPAVAEEFVTGRERSFETVTIQGKPVWFSSTLYDPPPLHVLENPWIQWTVMMPREEETEDTRLARPHALAALQALGMGTGLSHMEWFRRDRPGGPPVAISEVGARPPGAQIVSLNSYAHDVDFYERWARLVVLDQWDSPVRKYAAGVAFFRGQGKSRPGARVVALHGLNEAQRDLGSLVVDVKLPQIGQPRADSYDGEGYAILRHPDTEVVARALRRLISTVRVELG</sequence>
<proteinExistence type="predicted"/>
<keyword evidence="7" id="KW-1185">Reference proteome</keyword>
<dbReference type="SMART" id="SM01209">
    <property type="entry name" value="GARS_A"/>
    <property type="match status" value="1"/>
</dbReference>
<dbReference type="InterPro" id="IPR052032">
    <property type="entry name" value="ATP-dep_AA_Ligase"/>
</dbReference>
<accession>A0ABT5ECM6</accession>
<dbReference type="PROSITE" id="PS50975">
    <property type="entry name" value="ATP_GRASP"/>
    <property type="match status" value="1"/>
</dbReference>
<dbReference type="Gene3D" id="3.30.470.20">
    <property type="entry name" value="ATP-grasp fold, B domain"/>
    <property type="match status" value="1"/>
</dbReference>
<evidence type="ECO:0000313" key="6">
    <source>
        <dbReference type="EMBL" id="MDC0722597.1"/>
    </source>
</evidence>
<dbReference type="RefSeq" id="WP_272091125.1">
    <property type="nucleotide sequence ID" value="NZ_JAQNDL010000003.1"/>
</dbReference>
<dbReference type="Proteomes" id="UP001221686">
    <property type="component" value="Unassembled WGS sequence"/>
</dbReference>
<evidence type="ECO:0000256" key="3">
    <source>
        <dbReference type="ARBA" id="ARBA00022840"/>
    </source>
</evidence>
<keyword evidence="2 4" id="KW-0547">Nucleotide-binding</keyword>